<reference evidence="17" key="1">
    <citation type="journal article" date="2021" name="PeerJ">
        <title>Extensive microbial diversity within the chicken gut microbiome revealed by metagenomics and culture.</title>
        <authorList>
            <person name="Gilroy R."/>
            <person name="Ravi A."/>
            <person name="Getino M."/>
            <person name="Pursley I."/>
            <person name="Horton D.L."/>
            <person name="Alikhan N.F."/>
            <person name="Baker D."/>
            <person name="Gharbi K."/>
            <person name="Hall N."/>
            <person name="Watson M."/>
            <person name="Adriaenssens E.M."/>
            <person name="Foster-Nyarko E."/>
            <person name="Jarju S."/>
            <person name="Secka A."/>
            <person name="Antonio M."/>
            <person name="Oren A."/>
            <person name="Chaudhuri R.R."/>
            <person name="La Ragione R."/>
            <person name="Hildebrand F."/>
            <person name="Pallen M.J."/>
        </authorList>
    </citation>
    <scope>NUCLEOTIDE SEQUENCE</scope>
    <source>
        <strain evidence="17">ChiHecec2B26-12326</strain>
    </source>
</reference>
<dbReference type="Pfam" id="PF03309">
    <property type="entry name" value="Pan_kinase"/>
    <property type="match status" value="1"/>
</dbReference>
<gene>
    <name evidence="16" type="primary">coaX</name>
    <name evidence="17" type="ORF">H9848_04240</name>
</gene>
<organism evidence="17 18">
    <name type="scientific">Candidatus Parabacteroides intestinigallinarum</name>
    <dbReference type="NCBI Taxonomy" id="2838722"/>
    <lineage>
        <taxon>Bacteria</taxon>
        <taxon>Pseudomonadati</taxon>
        <taxon>Bacteroidota</taxon>
        <taxon>Bacteroidia</taxon>
        <taxon>Bacteroidales</taxon>
        <taxon>Tannerellaceae</taxon>
        <taxon>Parabacteroides</taxon>
    </lineage>
</organism>
<feature type="binding site" evidence="16">
    <location>
        <position position="171"/>
    </location>
    <ligand>
        <name>substrate</name>
    </ligand>
</feature>
<name>A0A9D1XQV9_9BACT</name>
<evidence type="ECO:0000256" key="1">
    <source>
        <dbReference type="ARBA" id="ARBA00001206"/>
    </source>
</evidence>
<keyword evidence="10 16" id="KW-0418">Kinase</keyword>
<dbReference type="HAMAP" id="MF_01274">
    <property type="entry name" value="Pantothen_kinase_3"/>
    <property type="match status" value="1"/>
</dbReference>
<dbReference type="NCBIfam" id="TIGR00671">
    <property type="entry name" value="baf"/>
    <property type="match status" value="1"/>
</dbReference>
<evidence type="ECO:0000256" key="11">
    <source>
        <dbReference type="ARBA" id="ARBA00022840"/>
    </source>
</evidence>
<accession>A0A9D1XQV9</accession>
<comment type="pathway">
    <text evidence="4 16">Cofactor biosynthesis; coenzyme A biosynthesis; CoA from (R)-pantothenate: step 1/5.</text>
</comment>
<evidence type="ECO:0000313" key="17">
    <source>
        <dbReference type="EMBL" id="HIX85800.1"/>
    </source>
</evidence>
<evidence type="ECO:0000256" key="6">
    <source>
        <dbReference type="ARBA" id="ARBA00012102"/>
    </source>
</evidence>
<dbReference type="PANTHER" id="PTHR34265">
    <property type="entry name" value="TYPE III PANTOTHENATE KINASE"/>
    <property type="match status" value="1"/>
</dbReference>
<evidence type="ECO:0000256" key="2">
    <source>
        <dbReference type="ARBA" id="ARBA00001958"/>
    </source>
</evidence>
<keyword evidence="8 16" id="KW-0808">Transferase</keyword>
<reference evidence="17" key="2">
    <citation type="submission" date="2021-04" db="EMBL/GenBank/DDBJ databases">
        <authorList>
            <person name="Gilroy R."/>
        </authorList>
    </citation>
    <scope>NUCLEOTIDE SEQUENCE</scope>
    <source>
        <strain evidence="17">ChiHecec2B26-12326</strain>
    </source>
</reference>
<evidence type="ECO:0000256" key="9">
    <source>
        <dbReference type="ARBA" id="ARBA00022741"/>
    </source>
</evidence>
<evidence type="ECO:0000256" key="3">
    <source>
        <dbReference type="ARBA" id="ARBA00004496"/>
    </source>
</evidence>
<evidence type="ECO:0000256" key="16">
    <source>
        <dbReference type="HAMAP-Rule" id="MF_01274"/>
    </source>
</evidence>
<evidence type="ECO:0000256" key="7">
    <source>
        <dbReference type="ARBA" id="ARBA00022490"/>
    </source>
</evidence>
<dbReference type="EC" id="2.7.1.33" evidence="6 16"/>
<dbReference type="AlphaFoldDB" id="A0A9D1XQV9"/>
<comment type="subunit">
    <text evidence="5 16">Homodimer.</text>
</comment>
<keyword evidence="16" id="KW-0479">Metal-binding</keyword>
<feature type="binding site" evidence="16">
    <location>
        <position position="119"/>
    </location>
    <ligand>
        <name>ATP</name>
        <dbReference type="ChEBI" id="CHEBI:30616"/>
    </ligand>
</feature>
<comment type="function">
    <text evidence="16">Catalyzes the phosphorylation of pantothenate (Pan), the first step in CoA biosynthesis.</text>
</comment>
<dbReference type="PANTHER" id="PTHR34265:SF1">
    <property type="entry name" value="TYPE III PANTOTHENATE KINASE"/>
    <property type="match status" value="1"/>
</dbReference>
<evidence type="ECO:0000256" key="5">
    <source>
        <dbReference type="ARBA" id="ARBA00011738"/>
    </source>
</evidence>
<feature type="active site" description="Proton acceptor" evidence="16">
    <location>
        <position position="95"/>
    </location>
</feature>
<evidence type="ECO:0000256" key="12">
    <source>
        <dbReference type="ARBA" id="ARBA00022958"/>
    </source>
</evidence>
<evidence type="ECO:0000256" key="14">
    <source>
        <dbReference type="ARBA" id="ARBA00038036"/>
    </source>
</evidence>
<feature type="binding site" evidence="16">
    <location>
        <position position="116"/>
    </location>
    <ligand>
        <name>K(+)</name>
        <dbReference type="ChEBI" id="CHEBI:29103"/>
    </ligand>
</feature>
<comment type="cofactor">
    <cofactor evidence="2">
        <name>K(+)</name>
        <dbReference type="ChEBI" id="CHEBI:29103"/>
    </cofactor>
</comment>
<evidence type="ECO:0000256" key="10">
    <source>
        <dbReference type="ARBA" id="ARBA00022777"/>
    </source>
</evidence>
<comment type="cofactor">
    <cofactor evidence="16">
        <name>NH4(+)</name>
        <dbReference type="ChEBI" id="CHEBI:28938"/>
    </cofactor>
    <cofactor evidence="16">
        <name>K(+)</name>
        <dbReference type="ChEBI" id="CHEBI:29103"/>
    </cofactor>
    <text evidence="16">A monovalent cation. Ammonium or potassium.</text>
</comment>
<comment type="catalytic activity">
    <reaction evidence="1 16">
        <text>(R)-pantothenate + ATP = (R)-4'-phosphopantothenate + ADP + H(+)</text>
        <dbReference type="Rhea" id="RHEA:16373"/>
        <dbReference type="ChEBI" id="CHEBI:10986"/>
        <dbReference type="ChEBI" id="CHEBI:15378"/>
        <dbReference type="ChEBI" id="CHEBI:29032"/>
        <dbReference type="ChEBI" id="CHEBI:30616"/>
        <dbReference type="ChEBI" id="CHEBI:456216"/>
        <dbReference type="EC" id="2.7.1.33"/>
    </reaction>
</comment>
<evidence type="ECO:0000256" key="15">
    <source>
        <dbReference type="ARBA" id="ARBA00040883"/>
    </source>
</evidence>
<protein>
    <recommendedName>
        <fullName evidence="15 16">Type III pantothenate kinase</fullName>
        <ecNumber evidence="6 16">2.7.1.33</ecNumber>
    </recommendedName>
    <alternativeName>
        <fullName evidence="16">PanK-III</fullName>
    </alternativeName>
    <alternativeName>
        <fullName evidence="16">Pantothenic acid kinase</fullName>
    </alternativeName>
</protein>
<keyword evidence="11 16" id="KW-0067">ATP-binding</keyword>
<dbReference type="GO" id="GO:0015937">
    <property type="term" value="P:coenzyme A biosynthetic process"/>
    <property type="evidence" value="ECO:0007669"/>
    <property type="project" value="UniProtKB-UniRule"/>
</dbReference>
<feature type="binding site" evidence="16">
    <location>
        <begin position="93"/>
        <end position="96"/>
    </location>
    <ligand>
        <name>substrate</name>
    </ligand>
</feature>
<feature type="binding site" evidence="16">
    <location>
        <position position="86"/>
    </location>
    <ligand>
        <name>substrate</name>
    </ligand>
</feature>
<dbReference type="InterPro" id="IPR043129">
    <property type="entry name" value="ATPase_NBD"/>
</dbReference>
<dbReference type="GO" id="GO:0046872">
    <property type="term" value="F:metal ion binding"/>
    <property type="evidence" value="ECO:0007669"/>
    <property type="project" value="UniProtKB-KW"/>
</dbReference>
<evidence type="ECO:0000313" key="18">
    <source>
        <dbReference type="Proteomes" id="UP000823847"/>
    </source>
</evidence>
<dbReference type="NCBIfam" id="NF009850">
    <property type="entry name" value="PRK13320.1-2"/>
    <property type="match status" value="1"/>
</dbReference>
<feature type="binding site" evidence="16">
    <location>
        <begin position="6"/>
        <end position="13"/>
    </location>
    <ligand>
        <name>ATP</name>
        <dbReference type="ChEBI" id="CHEBI:30616"/>
    </ligand>
</feature>
<dbReference type="InterPro" id="IPR004619">
    <property type="entry name" value="Type_III_PanK"/>
</dbReference>
<dbReference type="Gene3D" id="3.30.420.40">
    <property type="match status" value="1"/>
</dbReference>
<dbReference type="CDD" id="cd24015">
    <property type="entry name" value="ASKHA_NBD_PanK-III"/>
    <property type="match status" value="1"/>
</dbReference>
<evidence type="ECO:0000256" key="13">
    <source>
        <dbReference type="ARBA" id="ARBA00022993"/>
    </source>
</evidence>
<dbReference type="Proteomes" id="UP000823847">
    <property type="component" value="Unassembled WGS sequence"/>
</dbReference>
<dbReference type="SUPFAM" id="SSF53067">
    <property type="entry name" value="Actin-like ATPase domain"/>
    <property type="match status" value="2"/>
</dbReference>
<comment type="similarity">
    <text evidence="14 16">Belongs to the type III pantothenate kinase family.</text>
</comment>
<keyword evidence="9 16" id="KW-0547">Nucleotide-binding</keyword>
<dbReference type="GO" id="GO:0005737">
    <property type="term" value="C:cytoplasm"/>
    <property type="evidence" value="ECO:0007669"/>
    <property type="project" value="UniProtKB-SubCell"/>
</dbReference>
<comment type="subcellular location">
    <subcellularLocation>
        <location evidence="3 16">Cytoplasm</location>
    </subcellularLocation>
</comment>
<dbReference type="GO" id="GO:0004594">
    <property type="term" value="F:pantothenate kinase activity"/>
    <property type="evidence" value="ECO:0007669"/>
    <property type="project" value="UniProtKB-UniRule"/>
</dbReference>
<keyword evidence="13 16" id="KW-0173">Coenzyme A biosynthesis</keyword>
<proteinExistence type="inferred from homology"/>
<keyword evidence="7 16" id="KW-0963">Cytoplasm</keyword>
<evidence type="ECO:0000256" key="4">
    <source>
        <dbReference type="ARBA" id="ARBA00005225"/>
    </source>
</evidence>
<comment type="caution">
    <text evidence="17">The sequence shown here is derived from an EMBL/GenBank/DDBJ whole genome shotgun (WGS) entry which is preliminary data.</text>
</comment>
<dbReference type="GO" id="GO:0005524">
    <property type="term" value="F:ATP binding"/>
    <property type="evidence" value="ECO:0007669"/>
    <property type="project" value="UniProtKB-UniRule"/>
</dbReference>
<sequence>MNLIIEQGNTSSKVAVFNEGRVEASFVYKRFGVSVIAPLLERYAFSKGILSTVIDRDEELIAFLRERLPRFVFLDERVALPIRVDYQTPETLGKDRLAAVVGATYLRPGRDLLVIDLGTAITYELVEASGVYLGGNISPGMTTRFRALHQFTRKLPLVMETERVPLIGVSTETALQAGVVNGIVYEMDGYIDKLKEKYPDLFVFLTGGHSFYFERRLKNSIFADINLVLIGLNRILEYNVEDK</sequence>
<dbReference type="EMBL" id="DXEN01000027">
    <property type="protein sequence ID" value="HIX85800.1"/>
    <property type="molecule type" value="Genomic_DNA"/>
</dbReference>
<evidence type="ECO:0000256" key="8">
    <source>
        <dbReference type="ARBA" id="ARBA00022679"/>
    </source>
</evidence>
<keyword evidence="12 16" id="KW-0630">Potassium</keyword>